<proteinExistence type="predicted"/>
<dbReference type="InterPro" id="IPR010982">
    <property type="entry name" value="Lambda_DNA-bd_dom_sf"/>
</dbReference>
<dbReference type="SUPFAM" id="SSF47413">
    <property type="entry name" value="lambda repressor-like DNA-binding domains"/>
    <property type="match status" value="1"/>
</dbReference>
<dbReference type="PANTHER" id="PTHR35010">
    <property type="entry name" value="BLL4672 PROTEIN-RELATED"/>
    <property type="match status" value="1"/>
</dbReference>
<keyword evidence="2" id="KW-1185">Reference proteome</keyword>
<dbReference type="InterPro" id="IPR001387">
    <property type="entry name" value="Cro/C1-type_HTH"/>
</dbReference>
<dbReference type="Pfam" id="PF13560">
    <property type="entry name" value="HTH_31"/>
    <property type="match status" value="1"/>
</dbReference>
<name>A0ABV6VHV9_9ACTN</name>
<evidence type="ECO:0000313" key="1">
    <source>
        <dbReference type="EMBL" id="MFC1413182.1"/>
    </source>
</evidence>
<dbReference type="PANTHER" id="PTHR35010:SF2">
    <property type="entry name" value="BLL4672 PROTEIN"/>
    <property type="match status" value="1"/>
</dbReference>
<protein>
    <submittedName>
        <fullName evidence="1">Helix-turn-helix transcriptional regulator</fullName>
    </submittedName>
</protein>
<dbReference type="Gene3D" id="1.10.260.40">
    <property type="entry name" value="lambda repressor-like DNA-binding domains"/>
    <property type="match status" value="1"/>
</dbReference>
<dbReference type="Proteomes" id="UP001592582">
    <property type="component" value="Unassembled WGS sequence"/>
</dbReference>
<gene>
    <name evidence="1" type="ORF">ACEZDG_28335</name>
</gene>
<dbReference type="EMBL" id="JBHEZX010000015">
    <property type="protein sequence ID" value="MFC1413182.1"/>
    <property type="molecule type" value="Genomic_DNA"/>
</dbReference>
<comment type="caution">
    <text evidence="1">The sequence shown here is derived from an EMBL/GenBank/DDBJ whole genome shotgun (WGS) entry which is preliminary data.</text>
</comment>
<dbReference type="SMART" id="SM00530">
    <property type="entry name" value="HTH_XRE"/>
    <property type="match status" value="1"/>
</dbReference>
<dbReference type="Gene3D" id="3.30.450.180">
    <property type="match status" value="1"/>
</dbReference>
<accession>A0ABV6VHV9</accession>
<organism evidence="1 2">
    <name type="scientific">Streptacidiphilus alkalitolerans</name>
    <dbReference type="NCBI Taxonomy" id="3342712"/>
    <lineage>
        <taxon>Bacteria</taxon>
        <taxon>Bacillati</taxon>
        <taxon>Actinomycetota</taxon>
        <taxon>Actinomycetes</taxon>
        <taxon>Kitasatosporales</taxon>
        <taxon>Streptomycetaceae</taxon>
        <taxon>Streptacidiphilus</taxon>
    </lineage>
</organism>
<evidence type="ECO:0000313" key="2">
    <source>
        <dbReference type="Proteomes" id="UP001592582"/>
    </source>
</evidence>
<reference evidence="1 2" key="1">
    <citation type="submission" date="2024-09" db="EMBL/GenBank/DDBJ databases">
        <authorList>
            <person name="Lee S.D."/>
        </authorList>
    </citation>
    <scope>NUCLEOTIDE SEQUENCE [LARGE SCALE GENOMIC DNA]</scope>
    <source>
        <strain evidence="1 2">N1-1</strain>
    </source>
</reference>
<dbReference type="Pfam" id="PF17765">
    <property type="entry name" value="MLTR_LBD"/>
    <property type="match status" value="1"/>
</dbReference>
<sequence>MTRPAVPARELGDLLRARRERLQPADVGLPPGVRRRTRGLRREEVAQLAAISSTYYTVLEQGRDVRPSRQVLDALATALRLDSTERTHIHELIHGAPSAAGRAAAESLPPAVLALVDRLDPSPAYVTGRRWDVLASNRAARALWTDWPARPAQDRNMLWWTFADPEAREILVDWPAEASALLGRFRTAAARHPGDPGFAELLERLHAVSPEVRDWWPRHTVTPLSSGSKRLRHPVLGELELQHLVLQLADDPEQKLVTFTAAEADQDRITALLG</sequence>
<dbReference type="InterPro" id="IPR041413">
    <property type="entry name" value="MLTR_LBD"/>
</dbReference>